<accession>A0ABU5F6S9</accession>
<evidence type="ECO:0000313" key="4">
    <source>
        <dbReference type="Proteomes" id="UP001272242"/>
    </source>
</evidence>
<feature type="domain" description="Type II secretion system protein GspE N-terminal" evidence="2">
    <location>
        <begin position="27"/>
        <end position="106"/>
    </location>
</feature>
<gene>
    <name evidence="3" type="ORF">R5W23_002862</name>
</gene>
<keyword evidence="4" id="KW-1185">Reference proteome</keyword>
<dbReference type="InterPro" id="IPR007831">
    <property type="entry name" value="T2SS_GspE_N"/>
</dbReference>
<comment type="caution">
    <text evidence="3">The sequence shown here is derived from an EMBL/GenBank/DDBJ whole genome shotgun (WGS) entry which is preliminary data.</text>
</comment>
<sequence length="606" mass="68537">MIPTLIQRRGAQHLAEQEATGAPAEVPALSPPLAVVQLIPESVARAHTVLAVRLDGRTVHVATADPSDVLLRDKLSFLLNKYIAFAQYPRDEIRDAIDRLYGRPETESVDSYLTEFADTAVEATASAGTRAGARLLHRALDAPRRLAQSVVNVKKGLRGSEDSTDFELADVAEMAMCEEIDDLGPRQPGEERAPNFGRSGMFWYTVEEGQRALMIHKDGRMEVIVGPRRVWRRGRRFERMRHFVAHPGDFLVVRFRDGRQEHTAGPTELWFDPRVHEGVSRQEALQLAAKEAVVVYAKAAENQPISRRLVHGPTQFVPAPGEWLHTFAWHGAEGGSQGAKKVSKGLVFQKLWLMPDQMYHDVTDVRTADDAVLIVKLMVFFELLDIERMLETTHDPIGDFINAATSDVVDFLGHRTFEEFKKETGRLNELEAYRQLTARATQNGYRVNKVVYRGYDAPPRLQTMHDQAIEARTKLQLERATEQQAQDLEDFKLTAQMNRAARRRTEQAIEVDTEIDLTRKRQEAERTQKEAERASQREQRRRDAEAEQEARARADERQRAHLERLKQMGVDLTALLTQGRADRVIELRGGQGVSPHLHLDGTDANA</sequence>
<protein>
    <recommendedName>
        <fullName evidence="2">Type II secretion system protein GspE N-terminal domain-containing protein</fullName>
    </recommendedName>
</protein>
<reference evidence="4" key="1">
    <citation type="journal article" date="2023" name="Mar. Drugs">
        <title>Gemmata algarum, a Novel Planctomycete Isolated from an Algal Mat, Displays Antimicrobial Activity.</title>
        <authorList>
            <person name="Kumar G."/>
            <person name="Kallscheuer N."/>
            <person name="Kashif M."/>
            <person name="Ahamad S."/>
            <person name="Jagadeeshwari U."/>
            <person name="Pannikurungottu S."/>
            <person name="Haufschild T."/>
            <person name="Kabuu M."/>
            <person name="Sasikala C."/>
            <person name="Jogler C."/>
            <person name="Ramana C."/>
        </authorList>
    </citation>
    <scope>NUCLEOTIDE SEQUENCE [LARGE SCALE GENOMIC DNA]</scope>
    <source>
        <strain evidence="4">JC673</strain>
    </source>
</reference>
<proteinExistence type="predicted"/>
<dbReference type="Gene3D" id="3.30.300.160">
    <property type="entry name" value="Type II secretion system, protein E, N-terminal domain"/>
    <property type="match status" value="1"/>
</dbReference>
<feature type="region of interest" description="Disordered" evidence="1">
    <location>
        <begin position="520"/>
        <end position="558"/>
    </location>
</feature>
<organism evidence="3 4">
    <name type="scientific">Gemmata algarum</name>
    <dbReference type="NCBI Taxonomy" id="2975278"/>
    <lineage>
        <taxon>Bacteria</taxon>
        <taxon>Pseudomonadati</taxon>
        <taxon>Planctomycetota</taxon>
        <taxon>Planctomycetia</taxon>
        <taxon>Gemmatales</taxon>
        <taxon>Gemmataceae</taxon>
        <taxon>Gemmata</taxon>
    </lineage>
</organism>
<evidence type="ECO:0000313" key="3">
    <source>
        <dbReference type="EMBL" id="MDY3561584.1"/>
    </source>
</evidence>
<dbReference type="InterPro" id="IPR037257">
    <property type="entry name" value="T2SS_E_N_sf"/>
</dbReference>
<dbReference type="RefSeq" id="WP_320687968.1">
    <property type="nucleotide sequence ID" value="NZ_JAXBLV010000197.1"/>
</dbReference>
<evidence type="ECO:0000256" key="1">
    <source>
        <dbReference type="SAM" id="MobiDB-lite"/>
    </source>
</evidence>
<dbReference type="SUPFAM" id="SSF160246">
    <property type="entry name" value="EspE N-terminal domain-like"/>
    <property type="match status" value="1"/>
</dbReference>
<name>A0ABU5F6S9_9BACT</name>
<dbReference type="EMBL" id="JAXBLV010000197">
    <property type="protein sequence ID" value="MDY3561584.1"/>
    <property type="molecule type" value="Genomic_DNA"/>
</dbReference>
<dbReference type="Proteomes" id="UP001272242">
    <property type="component" value="Unassembled WGS sequence"/>
</dbReference>
<evidence type="ECO:0000259" key="2">
    <source>
        <dbReference type="Pfam" id="PF05157"/>
    </source>
</evidence>
<dbReference type="Pfam" id="PF05157">
    <property type="entry name" value="MshEN"/>
    <property type="match status" value="1"/>
</dbReference>